<gene>
    <name evidence="2" type="ORF">SAMD00020551_1137</name>
</gene>
<name>A0A0A8X1V0_MESS1</name>
<keyword evidence="3" id="KW-1185">Reference proteome</keyword>
<dbReference type="STRING" id="1321606.SAMD00020551_1137"/>
<evidence type="ECO:0000256" key="1">
    <source>
        <dbReference type="SAM" id="MobiDB-lite"/>
    </source>
</evidence>
<accession>A0A0A8X1V0</accession>
<dbReference type="Proteomes" id="UP000031014">
    <property type="component" value="Unassembled WGS sequence"/>
</dbReference>
<feature type="compositionally biased region" description="Basic and acidic residues" evidence="1">
    <location>
        <begin position="7"/>
        <end position="57"/>
    </location>
</feature>
<dbReference type="AlphaFoldDB" id="A0A0A8X1V0"/>
<evidence type="ECO:0000313" key="2">
    <source>
        <dbReference type="EMBL" id="GAM13002.1"/>
    </source>
</evidence>
<sequence>MGGTQAEDQRKKGISHDIRQRRYREKNSQSKHQAELITKKEPVKTPERADNDKKEPGKCQALC</sequence>
<reference evidence="2 3" key="1">
    <citation type="submission" date="2013-06" db="EMBL/GenBank/DDBJ databases">
        <title>Whole genome shotgun sequence of Bacillus selenatarsenatis SF-1.</title>
        <authorList>
            <person name="Kuroda M."/>
            <person name="Sei K."/>
            <person name="Yamashita M."/>
            <person name="Ike M."/>
        </authorList>
    </citation>
    <scope>NUCLEOTIDE SEQUENCE [LARGE SCALE GENOMIC DNA]</scope>
    <source>
        <strain evidence="2 3">SF-1</strain>
    </source>
</reference>
<protein>
    <submittedName>
        <fullName evidence="2">Uncharacterized protein</fullName>
    </submittedName>
</protein>
<organism evidence="2 3">
    <name type="scientific">Mesobacillus selenatarsenatis (strain DSM 18680 / JCM 14380 / FERM P-15431 / SF-1)</name>
    <dbReference type="NCBI Taxonomy" id="1321606"/>
    <lineage>
        <taxon>Bacteria</taxon>
        <taxon>Bacillati</taxon>
        <taxon>Bacillota</taxon>
        <taxon>Bacilli</taxon>
        <taxon>Bacillales</taxon>
        <taxon>Bacillaceae</taxon>
        <taxon>Mesobacillus</taxon>
    </lineage>
</organism>
<feature type="region of interest" description="Disordered" evidence="1">
    <location>
        <begin position="1"/>
        <end position="63"/>
    </location>
</feature>
<comment type="caution">
    <text evidence="2">The sequence shown here is derived from an EMBL/GenBank/DDBJ whole genome shotgun (WGS) entry which is preliminary data.</text>
</comment>
<proteinExistence type="predicted"/>
<evidence type="ECO:0000313" key="3">
    <source>
        <dbReference type="Proteomes" id="UP000031014"/>
    </source>
</evidence>
<dbReference type="EMBL" id="BASE01000023">
    <property type="protein sequence ID" value="GAM13002.1"/>
    <property type="molecule type" value="Genomic_DNA"/>
</dbReference>